<evidence type="ECO:0000256" key="1">
    <source>
        <dbReference type="SAM" id="SignalP"/>
    </source>
</evidence>
<gene>
    <name evidence="2" type="ORF">CRI94_05785</name>
</gene>
<accession>A0A2A8D0W7</accession>
<reference evidence="2 3" key="1">
    <citation type="submission" date="2017-10" db="EMBL/GenBank/DDBJ databases">
        <title>Draft genome of Longibacter Salinarum.</title>
        <authorList>
            <person name="Goh K.M."/>
            <person name="Shamsir M.S."/>
            <person name="Lim S.W."/>
        </authorList>
    </citation>
    <scope>NUCLEOTIDE SEQUENCE [LARGE SCALE GENOMIC DNA]</scope>
    <source>
        <strain evidence="2 3">KCTC 52045</strain>
    </source>
</reference>
<dbReference type="EMBL" id="PDEQ01000002">
    <property type="protein sequence ID" value="PEN14534.1"/>
    <property type="molecule type" value="Genomic_DNA"/>
</dbReference>
<feature type="chain" id="PRO_5012450738" evidence="1">
    <location>
        <begin position="24"/>
        <end position="149"/>
    </location>
</feature>
<evidence type="ECO:0000313" key="3">
    <source>
        <dbReference type="Proteomes" id="UP000220102"/>
    </source>
</evidence>
<organism evidence="2 3">
    <name type="scientific">Longibacter salinarum</name>
    <dbReference type="NCBI Taxonomy" id="1850348"/>
    <lineage>
        <taxon>Bacteria</taxon>
        <taxon>Pseudomonadati</taxon>
        <taxon>Rhodothermota</taxon>
        <taxon>Rhodothermia</taxon>
        <taxon>Rhodothermales</taxon>
        <taxon>Salisaetaceae</taxon>
        <taxon>Longibacter</taxon>
    </lineage>
</organism>
<keyword evidence="3" id="KW-1185">Reference proteome</keyword>
<proteinExistence type="predicted"/>
<dbReference type="RefSeq" id="WP_098074707.1">
    <property type="nucleotide sequence ID" value="NZ_PDEQ01000002.1"/>
</dbReference>
<comment type="caution">
    <text evidence="2">The sequence shown here is derived from an EMBL/GenBank/DDBJ whole genome shotgun (WGS) entry which is preliminary data.</text>
</comment>
<evidence type="ECO:0000313" key="2">
    <source>
        <dbReference type="EMBL" id="PEN14534.1"/>
    </source>
</evidence>
<dbReference type="Proteomes" id="UP000220102">
    <property type="component" value="Unassembled WGS sequence"/>
</dbReference>
<dbReference type="Gene3D" id="3.10.450.50">
    <property type="match status" value="1"/>
</dbReference>
<name>A0A2A8D0W7_9BACT</name>
<dbReference type="SUPFAM" id="SSF54427">
    <property type="entry name" value="NTF2-like"/>
    <property type="match status" value="1"/>
</dbReference>
<dbReference type="InterPro" id="IPR032710">
    <property type="entry name" value="NTF2-like_dom_sf"/>
</dbReference>
<protein>
    <submittedName>
        <fullName evidence="2">DUF4783 domain-containing protein</fullName>
    </submittedName>
</protein>
<keyword evidence="1" id="KW-0732">Signal</keyword>
<dbReference type="InterPro" id="IPR031977">
    <property type="entry name" value="DUF4783"/>
</dbReference>
<dbReference type="OrthoDB" id="1524766at2"/>
<dbReference type="AlphaFoldDB" id="A0A2A8D0W7"/>
<sequence>MRFLKVMVCMLVFAAMGSTVASAQEADTSSESADSTSGVPEQVITRVSNSFQNGDADLLLEQTADRIEVSLPGTRAYYSRSQAMYVLRAFFQEHDPTRFEIEDVSKAGASYFVTGRFWYSRSEQPMHVYTRFVSRSGHKLYEIRVEPLR</sequence>
<feature type="signal peptide" evidence="1">
    <location>
        <begin position="1"/>
        <end position="23"/>
    </location>
</feature>
<dbReference type="Pfam" id="PF16022">
    <property type="entry name" value="DUF4783"/>
    <property type="match status" value="1"/>
</dbReference>